<evidence type="ECO:0008006" key="4">
    <source>
        <dbReference type="Google" id="ProtNLM"/>
    </source>
</evidence>
<reference evidence="2 3" key="1">
    <citation type="submission" date="2014-07" db="EMBL/GenBank/DDBJ databases">
        <title>Comparative analysis of Nitrosococcus oceani genome inventories of strains from Pacific and Atlantic gyres.</title>
        <authorList>
            <person name="Lim C.K."/>
            <person name="Wang L."/>
            <person name="Sayavedra-Soto L.A."/>
            <person name="Klotz M.G."/>
        </authorList>
    </citation>
    <scope>NUCLEOTIDE SEQUENCE [LARGE SCALE GENOMIC DNA]</scope>
    <source>
        <strain evidence="2 3">C-27</strain>
    </source>
</reference>
<keyword evidence="1" id="KW-1133">Transmembrane helix</keyword>
<feature type="transmembrane region" description="Helical" evidence="1">
    <location>
        <begin position="7"/>
        <end position="28"/>
    </location>
</feature>
<evidence type="ECO:0000256" key="1">
    <source>
        <dbReference type="SAM" id="Phobius"/>
    </source>
</evidence>
<dbReference type="OrthoDB" id="192334at2"/>
<dbReference type="Proteomes" id="UP000028839">
    <property type="component" value="Unassembled WGS sequence"/>
</dbReference>
<evidence type="ECO:0000313" key="3">
    <source>
        <dbReference type="Proteomes" id="UP000028839"/>
    </source>
</evidence>
<gene>
    <name evidence="2" type="ORF">IB75_00740</name>
</gene>
<dbReference type="AlphaFoldDB" id="A0A0E2Z584"/>
<keyword evidence="1" id="KW-0812">Transmembrane</keyword>
<feature type="transmembrane region" description="Helical" evidence="1">
    <location>
        <begin position="48"/>
        <end position="69"/>
    </location>
</feature>
<feature type="transmembrane region" description="Helical" evidence="1">
    <location>
        <begin position="81"/>
        <end position="102"/>
    </location>
</feature>
<name>A0A0E2Z584_9GAMM</name>
<dbReference type="EMBL" id="JPGN01000005">
    <property type="protein sequence ID" value="KFI20933.1"/>
    <property type="molecule type" value="Genomic_DNA"/>
</dbReference>
<comment type="caution">
    <text evidence="2">The sequence shown here is derived from an EMBL/GenBank/DDBJ whole genome shotgun (WGS) entry which is preliminary data.</text>
</comment>
<protein>
    <recommendedName>
        <fullName evidence="4">DUF4149 domain-containing protein</fullName>
    </recommendedName>
</protein>
<organism evidence="2 3">
    <name type="scientific">Nitrosococcus oceani C-27</name>
    <dbReference type="NCBI Taxonomy" id="314279"/>
    <lineage>
        <taxon>Bacteria</taxon>
        <taxon>Pseudomonadati</taxon>
        <taxon>Pseudomonadota</taxon>
        <taxon>Gammaproteobacteria</taxon>
        <taxon>Chromatiales</taxon>
        <taxon>Chromatiaceae</taxon>
        <taxon>Nitrosococcus</taxon>
    </lineage>
</organism>
<keyword evidence="1" id="KW-0472">Membrane</keyword>
<accession>A0A0E2Z584</accession>
<sequence length="165" mass="18384">MKTKSPPLSSWIFIVTILWIGFLLAISFMEAPLKFCAPSLTLPVALEIGYIVFHALNLVEIIFAALILAATYFGLTSRKSILFAVGVIGILIIQTVLLFTKLDARTLAIINGLETSSTPYHIVYMVMEVIKLIGLVVLAFYQLGDFRLSVIKLTRQNLENPNRVR</sequence>
<proteinExistence type="predicted"/>
<dbReference type="HOGENOM" id="CLU_123370_0_0_6"/>
<evidence type="ECO:0000313" key="2">
    <source>
        <dbReference type="EMBL" id="KFI20933.1"/>
    </source>
</evidence>
<feature type="transmembrane region" description="Helical" evidence="1">
    <location>
        <begin position="122"/>
        <end position="143"/>
    </location>
</feature>